<keyword evidence="4" id="KW-1185">Reference proteome</keyword>
<dbReference type="PANTHER" id="PTHR48081:SF8">
    <property type="entry name" value="ALPHA_BETA HYDROLASE FOLD-3 DOMAIN-CONTAINING PROTEIN-RELATED"/>
    <property type="match status" value="1"/>
</dbReference>
<dbReference type="InterPro" id="IPR013094">
    <property type="entry name" value="AB_hydrolase_3"/>
</dbReference>
<reference evidence="3" key="1">
    <citation type="submission" date="2022-07" db="EMBL/GenBank/DDBJ databases">
        <title>Fungi with potential for degradation of polypropylene.</title>
        <authorList>
            <person name="Gostincar C."/>
        </authorList>
    </citation>
    <scope>NUCLEOTIDE SEQUENCE</scope>
    <source>
        <strain evidence="3">EXF-13308</strain>
    </source>
</reference>
<comment type="caution">
    <text evidence="3">The sequence shown here is derived from an EMBL/GenBank/DDBJ whole genome shotgun (WGS) entry which is preliminary data.</text>
</comment>
<evidence type="ECO:0000313" key="3">
    <source>
        <dbReference type="EMBL" id="KAJ9132080.1"/>
    </source>
</evidence>
<dbReference type="InterPro" id="IPR029058">
    <property type="entry name" value="AB_hydrolase_fold"/>
</dbReference>
<dbReference type="InterPro" id="IPR050300">
    <property type="entry name" value="GDXG_lipolytic_enzyme"/>
</dbReference>
<name>A0AA38R1C7_9PEZI</name>
<dbReference type="EMBL" id="JANBVO010000061">
    <property type="protein sequence ID" value="KAJ9132080.1"/>
    <property type="molecule type" value="Genomic_DNA"/>
</dbReference>
<accession>A0AA38R1C7</accession>
<sequence length="325" mass="35207">MSGVKVDPSFSAWVEALGPTPEPPKITTALEYRAVADAYIGSFLNFPIPGDVVETKHTICSYDGAEIDIYRFVRKDTAAATTAQPALVHVHGGGIVACRIESIGCANAAKLVSESGVQVFSVEYRVAPEFPYPIPVEDCYAALRWVSDHARELNIDQERIGIVGESGGACLAAGAAFLARDRGLSPPLAKQILIYPMLDHVKPWTAEVDSARGEYLSDYVNMLRICWSAYIGADTAGKLEAEVPSYAIPARAKDVSGLPSTYIDVGSLDLFRDESVSFAARLLAAGVDVELHLYEGVPHCFDLIAPDIQITRNAWENRHRAIRGI</sequence>
<dbReference type="Proteomes" id="UP001174694">
    <property type="component" value="Unassembled WGS sequence"/>
</dbReference>
<dbReference type="GO" id="GO:0016787">
    <property type="term" value="F:hydrolase activity"/>
    <property type="evidence" value="ECO:0007669"/>
    <property type="project" value="UniProtKB-KW"/>
</dbReference>
<protein>
    <submittedName>
        <fullName evidence="3">Carboxylesterase NlhH 1</fullName>
    </submittedName>
</protein>
<feature type="domain" description="Alpha/beta hydrolase fold-3" evidence="2">
    <location>
        <begin position="87"/>
        <end position="301"/>
    </location>
</feature>
<evidence type="ECO:0000259" key="2">
    <source>
        <dbReference type="Pfam" id="PF07859"/>
    </source>
</evidence>
<proteinExistence type="predicted"/>
<dbReference type="AlphaFoldDB" id="A0AA38R1C7"/>
<dbReference type="SUPFAM" id="SSF53474">
    <property type="entry name" value="alpha/beta-Hydrolases"/>
    <property type="match status" value="1"/>
</dbReference>
<evidence type="ECO:0000313" key="4">
    <source>
        <dbReference type="Proteomes" id="UP001174694"/>
    </source>
</evidence>
<dbReference type="Gene3D" id="3.40.50.1820">
    <property type="entry name" value="alpha/beta hydrolase"/>
    <property type="match status" value="1"/>
</dbReference>
<dbReference type="PANTHER" id="PTHR48081">
    <property type="entry name" value="AB HYDROLASE SUPERFAMILY PROTEIN C4A8.06C"/>
    <property type="match status" value="1"/>
</dbReference>
<evidence type="ECO:0000256" key="1">
    <source>
        <dbReference type="ARBA" id="ARBA00022801"/>
    </source>
</evidence>
<organism evidence="3 4">
    <name type="scientific">Pleurostoma richardsiae</name>
    <dbReference type="NCBI Taxonomy" id="41990"/>
    <lineage>
        <taxon>Eukaryota</taxon>
        <taxon>Fungi</taxon>
        <taxon>Dikarya</taxon>
        <taxon>Ascomycota</taxon>
        <taxon>Pezizomycotina</taxon>
        <taxon>Sordariomycetes</taxon>
        <taxon>Sordariomycetidae</taxon>
        <taxon>Calosphaeriales</taxon>
        <taxon>Pleurostomataceae</taxon>
        <taxon>Pleurostoma</taxon>
    </lineage>
</organism>
<gene>
    <name evidence="3" type="ORF">NKR23_g11441</name>
</gene>
<keyword evidence="1" id="KW-0378">Hydrolase</keyword>
<dbReference type="Pfam" id="PF07859">
    <property type="entry name" value="Abhydrolase_3"/>
    <property type="match status" value="1"/>
</dbReference>